<keyword evidence="9" id="KW-1185">Reference proteome</keyword>
<feature type="compositionally biased region" description="Low complexity" evidence="6">
    <location>
        <begin position="222"/>
        <end position="245"/>
    </location>
</feature>
<evidence type="ECO:0000256" key="1">
    <source>
        <dbReference type="ARBA" id="ARBA00022723"/>
    </source>
</evidence>
<dbReference type="EMBL" id="MCGO01000030">
    <property type="protein sequence ID" value="ORY41941.1"/>
    <property type="molecule type" value="Genomic_DNA"/>
</dbReference>
<protein>
    <recommendedName>
        <fullName evidence="7">C2H2-type domain-containing protein</fullName>
    </recommendedName>
</protein>
<gene>
    <name evidence="8" type="ORF">BCR33DRAFT_328687</name>
</gene>
<keyword evidence="1" id="KW-0479">Metal-binding</keyword>
<evidence type="ECO:0000313" key="9">
    <source>
        <dbReference type="Proteomes" id="UP000193642"/>
    </source>
</evidence>
<evidence type="ECO:0000256" key="3">
    <source>
        <dbReference type="ARBA" id="ARBA00022771"/>
    </source>
</evidence>
<evidence type="ECO:0000259" key="7">
    <source>
        <dbReference type="PROSITE" id="PS50157"/>
    </source>
</evidence>
<dbReference type="Proteomes" id="UP000193642">
    <property type="component" value="Unassembled WGS sequence"/>
</dbReference>
<dbReference type="PROSITE" id="PS50157">
    <property type="entry name" value="ZINC_FINGER_C2H2_2"/>
    <property type="match status" value="1"/>
</dbReference>
<dbReference type="GO" id="GO:0008270">
    <property type="term" value="F:zinc ion binding"/>
    <property type="evidence" value="ECO:0007669"/>
    <property type="project" value="UniProtKB-KW"/>
</dbReference>
<organism evidence="8 9">
    <name type="scientific">Rhizoclosmatium globosum</name>
    <dbReference type="NCBI Taxonomy" id="329046"/>
    <lineage>
        <taxon>Eukaryota</taxon>
        <taxon>Fungi</taxon>
        <taxon>Fungi incertae sedis</taxon>
        <taxon>Chytridiomycota</taxon>
        <taxon>Chytridiomycota incertae sedis</taxon>
        <taxon>Chytridiomycetes</taxon>
        <taxon>Chytridiales</taxon>
        <taxon>Chytriomycetaceae</taxon>
        <taxon>Rhizoclosmatium</taxon>
    </lineage>
</organism>
<dbReference type="OrthoDB" id="3269380at2759"/>
<sequence length="405" mass="45257">MHLDPKSPFMAPSPSRDLDQFAMLEDKFCKDFNCCGITLDSMHELLQHYEEYHVRVESDYGDDDLDFDSDDEDDEHFPFGIDSMEDDDMDMDEFDVVSAQQQQEFNTAFLRAQIAAMATNTPTQHTVSGFANPQFQPQQPLVRATISSMLGSTASQPLAGNPFTFSQIQKHDNNVDDFRIMRTQSDIAPPTENSAFSAFNDTVIRQKRNNTTTNASGSVFGSSVSPQQKPSSSSVSPTTLPTPTQNTSATNPQQRRRKIHATTQLDVPSLLPFSETTAILVQEDSDAEDEVYLLQPQPHHILHQNLHIPTPTDDLTEVLVEEGPSVPAPTPVPSTATEDRPFKCKVEGCGKEYKNPNGLKYHMRNSHIEDTGDPEMNEVIQKPYQCVVGECGKRYKNLNGLKVRN</sequence>
<evidence type="ECO:0000256" key="2">
    <source>
        <dbReference type="ARBA" id="ARBA00022737"/>
    </source>
</evidence>
<dbReference type="InterPro" id="IPR013087">
    <property type="entry name" value="Znf_C2H2_type"/>
</dbReference>
<accession>A0A1Y2C4J8</accession>
<dbReference type="InterPro" id="IPR036236">
    <property type="entry name" value="Znf_C2H2_sf"/>
</dbReference>
<dbReference type="SUPFAM" id="SSF57667">
    <property type="entry name" value="beta-beta-alpha zinc fingers"/>
    <property type="match status" value="1"/>
</dbReference>
<evidence type="ECO:0000313" key="8">
    <source>
        <dbReference type="EMBL" id="ORY41941.1"/>
    </source>
</evidence>
<dbReference type="GO" id="GO:0005634">
    <property type="term" value="C:nucleus"/>
    <property type="evidence" value="ECO:0007669"/>
    <property type="project" value="TreeGrafter"/>
</dbReference>
<name>A0A1Y2C4J8_9FUNG</name>
<dbReference type="PANTHER" id="PTHR23057">
    <property type="entry name" value="JUXTAPOSED WITH ANOTHER ZINC FINGER PROTEIN 1"/>
    <property type="match status" value="1"/>
</dbReference>
<reference evidence="8 9" key="1">
    <citation type="submission" date="2016-07" db="EMBL/GenBank/DDBJ databases">
        <title>Pervasive Adenine N6-methylation of Active Genes in Fungi.</title>
        <authorList>
            <consortium name="DOE Joint Genome Institute"/>
            <person name="Mondo S.J."/>
            <person name="Dannebaum R.O."/>
            <person name="Kuo R.C."/>
            <person name="Labutti K."/>
            <person name="Haridas S."/>
            <person name="Kuo A."/>
            <person name="Salamov A."/>
            <person name="Ahrendt S.R."/>
            <person name="Lipzen A."/>
            <person name="Sullivan W."/>
            <person name="Andreopoulos W.B."/>
            <person name="Clum A."/>
            <person name="Lindquist E."/>
            <person name="Daum C."/>
            <person name="Ramamoorthy G.K."/>
            <person name="Gryganskyi A."/>
            <person name="Culley D."/>
            <person name="Magnuson J.K."/>
            <person name="James T.Y."/>
            <person name="O'Malley M.A."/>
            <person name="Stajich J.E."/>
            <person name="Spatafora J.W."/>
            <person name="Visel A."/>
            <person name="Grigoriev I.V."/>
        </authorList>
    </citation>
    <scope>NUCLEOTIDE SEQUENCE [LARGE SCALE GENOMIC DNA]</scope>
    <source>
        <strain evidence="8 9">JEL800</strain>
    </source>
</reference>
<keyword evidence="4" id="KW-0862">Zinc</keyword>
<comment type="caution">
    <text evidence="8">The sequence shown here is derived from an EMBL/GenBank/DDBJ whole genome shotgun (WGS) entry which is preliminary data.</text>
</comment>
<keyword evidence="3 5" id="KW-0863">Zinc-finger</keyword>
<dbReference type="PROSITE" id="PS00028">
    <property type="entry name" value="ZINC_FINGER_C2H2_1"/>
    <property type="match status" value="1"/>
</dbReference>
<dbReference type="STRING" id="329046.A0A1Y2C4J8"/>
<proteinExistence type="predicted"/>
<evidence type="ECO:0000256" key="5">
    <source>
        <dbReference type="PROSITE-ProRule" id="PRU00042"/>
    </source>
</evidence>
<dbReference type="FunFam" id="3.30.160.60:FF:000125">
    <property type="entry name" value="Putative zinc finger protein 143"/>
    <property type="match status" value="1"/>
</dbReference>
<dbReference type="PANTHER" id="PTHR23057:SF0">
    <property type="entry name" value="JUXTAPOSED WITH ANOTHER ZINC FINGER PROTEIN 1"/>
    <property type="match status" value="1"/>
</dbReference>
<dbReference type="AlphaFoldDB" id="A0A1Y2C4J8"/>
<evidence type="ECO:0000256" key="6">
    <source>
        <dbReference type="SAM" id="MobiDB-lite"/>
    </source>
</evidence>
<dbReference type="InterPro" id="IPR051580">
    <property type="entry name" value="ZnF-Chromatin_assoc"/>
</dbReference>
<feature type="domain" description="C2H2-type" evidence="7">
    <location>
        <begin position="342"/>
        <end position="372"/>
    </location>
</feature>
<evidence type="ECO:0000256" key="4">
    <source>
        <dbReference type="ARBA" id="ARBA00022833"/>
    </source>
</evidence>
<feature type="compositionally biased region" description="Polar residues" evidence="6">
    <location>
        <begin position="211"/>
        <end position="221"/>
    </location>
</feature>
<keyword evidence="2" id="KW-0677">Repeat</keyword>
<dbReference type="Gene3D" id="3.30.160.60">
    <property type="entry name" value="Classic Zinc Finger"/>
    <property type="match status" value="1"/>
</dbReference>
<feature type="region of interest" description="Disordered" evidence="6">
    <location>
        <begin position="211"/>
        <end position="257"/>
    </location>
</feature>
<dbReference type="SMART" id="SM00355">
    <property type="entry name" value="ZnF_C2H2"/>
    <property type="match status" value="2"/>
</dbReference>